<dbReference type="OrthoDB" id="9778690at2"/>
<dbReference type="Pfam" id="PF00109">
    <property type="entry name" value="ketoacyl-synt"/>
    <property type="match status" value="1"/>
</dbReference>
<dbReference type="FunFam" id="3.40.47.10:FF:000042">
    <property type="entry name" value="Polyketide synthase Pks13"/>
    <property type="match status" value="1"/>
</dbReference>
<dbReference type="PROSITE" id="PS52004">
    <property type="entry name" value="KS3_2"/>
    <property type="match status" value="1"/>
</dbReference>
<evidence type="ECO:0000256" key="8">
    <source>
        <dbReference type="PROSITE-ProRule" id="PRU01363"/>
    </source>
</evidence>
<dbReference type="InterPro" id="IPR016039">
    <property type="entry name" value="Thiolase-like"/>
</dbReference>
<dbReference type="InterPro" id="IPR049551">
    <property type="entry name" value="PKS_DH_C"/>
</dbReference>
<feature type="domain" description="Carrier" evidence="9">
    <location>
        <begin position="1712"/>
        <end position="1790"/>
    </location>
</feature>
<proteinExistence type="inferred from homology"/>
<dbReference type="InterPro" id="IPR020807">
    <property type="entry name" value="PKS_DH"/>
</dbReference>
<dbReference type="InterPro" id="IPR036736">
    <property type="entry name" value="ACP-like_sf"/>
</dbReference>
<dbReference type="SMART" id="SM00827">
    <property type="entry name" value="PKS_AT"/>
    <property type="match status" value="1"/>
</dbReference>
<dbReference type="EMBL" id="AUXZ01000141">
    <property type="protein sequence ID" value="KZN44513.1"/>
    <property type="molecule type" value="Genomic_DNA"/>
</dbReference>
<dbReference type="InterPro" id="IPR057326">
    <property type="entry name" value="KR_dom"/>
</dbReference>
<feature type="region of interest" description="C-terminal hotdog fold" evidence="8">
    <location>
        <begin position="1038"/>
        <end position="1190"/>
    </location>
</feature>
<dbReference type="InterPro" id="IPR020841">
    <property type="entry name" value="PKS_Beta-ketoAc_synthase_dom"/>
</dbReference>
<dbReference type="InterPro" id="IPR006162">
    <property type="entry name" value="Ppantetheine_attach_site"/>
</dbReference>
<feature type="active site" description="Proton acceptor; for dehydratase activity" evidence="8">
    <location>
        <position position="926"/>
    </location>
</feature>
<evidence type="ECO:0000256" key="2">
    <source>
        <dbReference type="ARBA" id="ARBA00022450"/>
    </source>
</evidence>
<dbReference type="InterPro" id="IPR016036">
    <property type="entry name" value="Malonyl_transacylase_ACP-bd"/>
</dbReference>
<dbReference type="PROSITE" id="PS52019">
    <property type="entry name" value="PKS_MFAS_DH"/>
    <property type="match status" value="1"/>
</dbReference>
<comment type="similarity">
    <text evidence="1">Belongs to the short-chain dehydrogenases/reductases (SDR) family.</text>
</comment>
<dbReference type="Pfam" id="PF22621">
    <property type="entry name" value="CurL-like_PKS_C"/>
    <property type="match status" value="1"/>
</dbReference>
<dbReference type="Gene3D" id="3.40.47.10">
    <property type="match status" value="1"/>
</dbReference>
<dbReference type="PANTHER" id="PTHR43775">
    <property type="entry name" value="FATTY ACID SYNTHASE"/>
    <property type="match status" value="1"/>
</dbReference>
<evidence type="ECO:0000256" key="6">
    <source>
        <dbReference type="ARBA" id="ARBA00023098"/>
    </source>
</evidence>
<dbReference type="Pfam" id="PF00550">
    <property type="entry name" value="PP-binding"/>
    <property type="match status" value="1"/>
</dbReference>
<dbReference type="Gene3D" id="3.30.70.3290">
    <property type="match status" value="1"/>
</dbReference>
<evidence type="ECO:0000256" key="3">
    <source>
        <dbReference type="ARBA" id="ARBA00022553"/>
    </source>
</evidence>
<feature type="region of interest" description="N-terminal hotdog fold" evidence="8">
    <location>
        <begin position="894"/>
        <end position="1023"/>
    </location>
</feature>
<dbReference type="Pfam" id="PF14765">
    <property type="entry name" value="PS-DH"/>
    <property type="match status" value="1"/>
</dbReference>
<evidence type="ECO:0000259" key="11">
    <source>
        <dbReference type="PROSITE" id="PS52019"/>
    </source>
</evidence>
<feature type="domain" description="Ketosynthase family 3 (KS3)" evidence="10">
    <location>
        <begin position="9"/>
        <end position="435"/>
    </location>
</feature>
<evidence type="ECO:0000313" key="13">
    <source>
        <dbReference type="Proteomes" id="UP000076503"/>
    </source>
</evidence>
<dbReference type="Pfam" id="PF00698">
    <property type="entry name" value="Acyl_transf_1"/>
    <property type="match status" value="1"/>
</dbReference>
<dbReference type="SUPFAM" id="SSF47336">
    <property type="entry name" value="ACP-like"/>
    <property type="match status" value="1"/>
</dbReference>
<dbReference type="Pfam" id="PF21089">
    <property type="entry name" value="PKS_DH_N"/>
    <property type="match status" value="1"/>
</dbReference>
<dbReference type="GO" id="GO:0005886">
    <property type="term" value="C:plasma membrane"/>
    <property type="evidence" value="ECO:0007669"/>
    <property type="project" value="TreeGrafter"/>
</dbReference>
<keyword evidence="7" id="KW-0511">Multifunctional enzyme</keyword>
<dbReference type="Gene3D" id="3.40.366.10">
    <property type="entry name" value="Malonyl-Coenzyme A Acyl Carrier Protein, domain 2"/>
    <property type="match status" value="1"/>
</dbReference>
<dbReference type="CDD" id="cd00833">
    <property type="entry name" value="PKS"/>
    <property type="match status" value="1"/>
</dbReference>
<dbReference type="SMART" id="SM00826">
    <property type="entry name" value="PKS_DH"/>
    <property type="match status" value="1"/>
</dbReference>
<dbReference type="InterPro" id="IPR050091">
    <property type="entry name" value="PKS_NRPS_Biosynth_Enz"/>
</dbReference>
<dbReference type="InterPro" id="IPR042104">
    <property type="entry name" value="PKS_dehydratase_sf"/>
</dbReference>
<feature type="domain" description="PKS/mFAS DH" evidence="11">
    <location>
        <begin position="894"/>
        <end position="1190"/>
    </location>
</feature>
<dbReference type="InterPro" id="IPR014030">
    <property type="entry name" value="Ketoacyl_synth_N"/>
</dbReference>
<dbReference type="PROSITE" id="PS00012">
    <property type="entry name" value="PHOSPHOPANTETHEINE"/>
    <property type="match status" value="1"/>
</dbReference>
<dbReference type="InterPro" id="IPR001227">
    <property type="entry name" value="Ac_transferase_dom_sf"/>
</dbReference>
<evidence type="ECO:0000256" key="5">
    <source>
        <dbReference type="ARBA" id="ARBA00022832"/>
    </source>
</evidence>
<dbReference type="FunFam" id="3.40.366.10:FF:000002">
    <property type="entry name" value="Probable polyketide synthase 2"/>
    <property type="match status" value="1"/>
</dbReference>
<keyword evidence="4" id="KW-0808">Transferase</keyword>
<dbReference type="Pfam" id="PF02801">
    <property type="entry name" value="Ketoacyl-synt_C"/>
    <property type="match status" value="1"/>
</dbReference>
<dbReference type="GO" id="GO:0071770">
    <property type="term" value="P:DIM/DIP cell wall layer assembly"/>
    <property type="evidence" value="ECO:0007669"/>
    <property type="project" value="TreeGrafter"/>
</dbReference>
<dbReference type="SMART" id="SM00822">
    <property type="entry name" value="PKS_KR"/>
    <property type="match status" value="1"/>
</dbReference>
<dbReference type="InterPro" id="IPR020806">
    <property type="entry name" value="PKS_PP-bd"/>
</dbReference>
<dbReference type="PANTHER" id="PTHR43775:SF51">
    <property type="entry name" value="INACTIVE PHENOLPHTHIOCEROL SYNTHESIS POLYKETIDE SYNTHASE TYPE I PKS1-RELATED"/>
    <property type="match status" value="1"/>
</dbReference>
<evidence type="ECO:0000313" key="12">
    <source>
        <dbReference type="EMBL" id="KZN44513.1"/>
    </source>
</evidence>
<accession>A0A162A5J9</accession>
<dbReference type="GO" id="GO:0004312">
    <property type="term" value="F:fatty acid synthase activity"/>
    <property type="evidence" value="ECO:0007669"/>
    <property type="project" value="TreeGrafter"/>
</dbReference>
<dbReference type="GO" id="GO:0005737">
    <property type="term" value="C:cytoplasm"/>
    <property type="evidence" value="ECO:0007669"/>
    <property type="project" value="TreeGrafter"/>
</dbReference>
<dbReference type="Pfam" id="PF08659">
    <property type="entry name" value="KR"/>
    <property type="match status" value="1"/>
</dbReference>
<keyword evidence="2" id="KW-0596">Phosphopantetheine</keyword>
<feature type="active site" description="Proton donor; for dehydratase activity" evidence="8">
    <location>
        <position position="1103"/>
    </location>
</feature>
<keyword evidence="5" id="KW-0276">Fatty acid metabolism</keyword>
<dbReference type="SUPFAM" id="SSF52151">
    <property type="entry name" value="FabD/lysophospholipase-like"/>
    <property type="match status" value="1"/>
</dbReference>
<dbReference type="Gene3D" id="3.10.129.110">
    <property type="entry name" value="Polyketide synthase dehydratase"/>
    <property type="match status" value="1"/>
</dbReference>
<dbReference type="SMART" id="SM00825">
    <property type="entry name" value="PKS_KS"/>
    <property type="match status" value="1"/>
</dbReference>
<dbReference type="InterPro" id="IPR016035">
    <property type="entry name" value="Acyl_Trfase/lysoPLipase"/>
</dbReference>
<dbReference type="PROSITE" id="PS50075">
    <property type="entry name" value="CARRIER"/>
    <property type="match status" value="1"/>
</dbReference>
<dbReference type="RefSeq" id="WP_063364358.1">
    <property type="nucleotide sequence ID" value="NZ_AUXZ01000141.1"/>
</dbReference>
<dbReference type="InterPro" id="IPR014043">
    <property type="entry name" value="Acyl_transferase_dom"/>
</dbReference>
<gene>
    <name evidence="12" type="ORF">N476_05815</name>
</gene>
<evidence type="ECO:0000256" key="7">
    <source>
        <dbReference type="ARBA" id="ARBA00023268"/>
    </source>
</evidence>
<dbReference type="Gene3D" id="1.10.1200.10">
    <property type="entry name" value="ACP-like"/>
    <property type="match status" value="1"/>
</dbReference>
<dbReference type="SUPFAM" id="SSF55048">
    <property type="entry name" value="Probable ACP-binding domain of malonyl-CoA ACP transacylase"/>
    <property type="match status" value="1"/>
</dbReference>
<protein>
    <submittedName>
        <fullName evidence="12">Uncharacterized protein</fullName>
    </submittedName>
</protein>
<dbReference type="Proteomes" id="UP000076503">
    <property type="component" value="Unassembled WGS sequence"/>
</dbReference>
<dbReference type="SUPFAM" id="SSF53901">
    <property type="entry name" value="Thiolase-like"/>
    <property type="match status" value="1"/>
</dbReference>
<dbReference type="InterPro" id="IPR049900">
    <property type="entry name" value="PKS_mFAS_DH"/>
</dbReference>
<dbReference type="PATRIC" id="fig|1365251.3.peg.5290"/>
<dbReference type="SUPFAM" id="SSF51735">
    <property type="entry name" value="NAD(P)-binding Rossmann-fold domains"/>
    <property type="match status" value="2"/>
</dbReference>
<dbReference type="SMART" id="SM00823">
    <property type="entry name" value="PKS_PP"/>
    <property type="match status" value="1"/>
</dbReference>
<keyword evidence="3" id="KW-0597">Phosphoprotein</keyword>
<keyword evidence="6" id="KW-0443">Lipid metabolism</keyword>
<reference evidence="12 13" key="1">
    <citation type="submission" date="2013-07" db="EMBL/GenBank/DDBJ databases">
        <title>Comparative Genomic and Metabolomic Analysis of Twelve Strains of Pseudoalteromonas luteoviolacea.</title>
        <authorList>
            <person name="Vynne N.G."/>
            <person name="Mansson M."/>
            <person name="Gram L."/>
        </authorList>
    </citation>
    <scope>NUCLEOTIDE SEQUENCE [LARGE SCALE GENOMIC DNA]</scope>
    <source>
        <strain evidence="12 13">H33</strain>
    </source>
</reference>
<sequence length="1809" mass="194469">MTTFESISDSDIAVIGLSCRFPGAKTADEFWYNLKHGVESITTFSDDALQKAGISASTMARPDYVKAGSVLEDIDKFDAGFFGLSPKEAESTDPQQRIFLECAWEALEDAGYVVDKDTYSIGVYAGAGMTSYFFDRVSDQLPFLEAQAFSTLLGNDKDYLATHAAYKLDLKGPAVSIQTACSTSLVATHMACQSLINGECDIALAGGISARVPHESGYFYHEAMMLSPDGHCRAFDAQSQGTVPGNGAGVVALKRLDDALADGDTIYAVIKGSAINNDGAGKVGFTAPSVEGQAAVISEAQAIADVDPETISYVEAHGTGTKLGDPIEIAALTRAFRFGTQKKGYCPIGTVKSNLGHLDAAAGIAGLIKTVLSLKHQQIPPSLHYSAPNPSIDFASSPFYVNTELTPWPRKEAPRRAGVSSFGMGGTNAHMVLEEAPTVNAPRVKQSTERQHHVLTLSGKSAQALAQQAGKLAQYLDSHPDLAFADVCYTAANKRAHFSHRLSLVASSLEDAKQQLRGKEYSSAQAPEKAPKLAFLFTGQGAQYLAMGQQLFESQVLFRDTLERCDAILRPLDVPLLALLYGQKAEALNQTQYTQPVLFAIEYALAKLWQSWGVHPDAVMGHSVGEYVAACLAGVFSLEDGLKLISARGRLMHSLCQSGEMRVLPVDEAKAQSLIAPFAERLSIAAVNGPENIVISGDTESMARLVTTLETQGIQSKALSVSHAFHSAMMAPMLAEFASVAASIQFAKPSIPVCSNVTGEMINADIASADYWVQHVCAPVRFAAGIDTLQSQGIEAFIEIGPKPVLLAMAKQCLANEHTHIFLPSLRAGQDDELQLLESLGQWHCHGGLVDWQAFDAGYGRRPVSLPTYAFQRQRYWMAPLSKDKQSTSDELVHPLLGAQLQLADTDKTRFASEISEDSAPWLVSHRVFGAAVLPAAGYIEMALSAGVQMQADKTSSIAVENISFEQALILPVQGTSSIQTVMSAPDNDRAAQSHAFQVFSQDEHGQWGSHVTGQVVAEQTVCQPQNIDLEALLSSCPSELPVAEQYALWQSRGLHYGTNFQGLVQLHQGEGVAIGKVTLADNLLVDGALLNASQRLHPAMLDACLQVMFVQMFDPTESADKTWLPVSIDKVSMFGAGSNTLWSVVKVIENAQSGQPSLTLDISIFDEAGNAVASIEGLTAVQMDGKTLRSHFAQGADDFYSLNWVPAPLPAASVEAQTLGNWLIFADQAGEGEALAVQLQQQGNNCTLVYSKTAPELETVKGGYSSAFTGEKVYIDAEEAADFEALFAHINQQHGALPVGVVHLWSLDAPTTSALSLSSLNQAQTHIGASALHLVRAAAKQQSAKLWFVTRDAVNVGDNNHTVSVCQAPLWGTAKVIAQEHPDLWGGMIDSPSTSALLDELRQTAQSEQKEDHIAYRDGERYVARMEASISAPVQGHISLYADKSYLITGGMGKLGLHLARWMVEKGARHIALVGRNAPSQYAQEAINQLQGMGANVFVMQADVAKDNEVAQLFHQLSSDMPPLKGIIHAAGVVDRAALVEQSWQQFNQGMAAKVQGSWNLHCHTASLALDFFVLFSSTAAQLGGLNMASYAAGNAFIDALSQYRTSQGLQAQSINWSFWADGGMAGDTDAQASLGDFMLSTEQGLSILDALLSSPQLSHAFVFPGGLPAFLQQFYPGEIPAFLRSLSQENDVPSPQLAVQHLLDQADWQAHDEILEDFIRKELAAVLKLCPTQLDSTQALNSMGLDSLMTVGLRNRIRAELGVDISIAKFMGEGTTVVDLVAELNPPHNLNVKPQTELQEGEEEFKV</sequence>
<dbReference type="InterPro" id="IPR009081">
    <property type="entry name" value="PP-bd_ACP"/>
</dbReference>
<evidence type="ECO:0000259" key="10">
    <source>
        <dbReference type="PROSITE" id="PS52004"/>
    </source>
</evidence>
<dbReference type="InterPro" id="IPR036291">
    <property type="entry name" value="NAD(P)-bd_dom_sf"/>
</dbReference>
<name>A0A162A5J9_9GAMM</name>
<dbReference type="Gene3D" id="3.40.50.720">
    <property type="entry name" value="NAD(P)-binding Rossmann-like Domain"/>
    <property type="match status" value="1"/>
</dbReference>
<comment type="caution">
    <text evidence="12">The sequence shown here is derived from an EMBL/GenBank/DDBJ whole genome shotgun (WGS) entry which is preliminary data.</text>
</comment>
<dbReference type="InterPro" id="IPR013968">
    <property type="entry name" value="PKS_KR"/>
</dbReference>
<evidence type="ECO:0000256" key="4">
    <source>
        <dbReference type="ARBA" id="ARBA00022679"/>
    </source>
</evidence>
<dbReference type="GO" id="GO:0031177">
    <property type="term" value="F:phosphopantetheine binding"/>
    <property type="evidence" value="ECO:0007669"/>
    <property type="project" value="InterPro"/>
</dbReference>
<dbReference type="InterPro" id="IPR014031">
    <property type="entry name" value="Ketoacyl_synth_C"/>
</dbReference>
<dbReference type="GO" id="GO:0006633">
    <property type="term" value="P:fatty acid biosynthetic process"/>
    <property type="evidence" value="ECO:0007669"/>
    <property type="project" value="TreeGrafter"/>
</dbReference>
<evidence type="ECO:0000256" key="1">
    <source>
        <dbReference type="ARBA" id="ARBA00006484"/>
    </source>
</evidence>
<dbReference type="InterPro" id="IPR049552">
    <property type="entry name" value="PKS_DH_N"/>
</dbReference>
<dbReference type="CDD" id="cd08955">
    <property type="entry name" value="KR_2_FAS_SDR_x"/>
    <property type="match status" value="1"/>
</dbReference>
<organism evidence="12 13">
    <name type="scientific">Pseudoalteromonas luteoviolacea H33</name>
    <dbReference type="NCBI Taxonomy" id="1365251"/>
    <lineage>
        <taxon>Bacteria</taxon>
        <taxon>Pseudomonadati</taxon>
        <taxon>Pseudomonadota</taxon>
        <taxon>Gammaproteobacteria</taxon>
        <taxon>Alteromonadales</taxon>
        <taxon>Pseudoalteromonadaceae</taxon>
        <taxon>Pseudoalteromonas</taxon>
    </lineage>
</organism>
<evidence type="ECO:0000259" key="9">
    <source>
        <dbReference type="PROSITE" id="PS50075"/>
    </source>
</evidence>